<dbReference type="NCBIfam" id="NF009940">
    <property type="entry name" value="PRK13403.1"/>
    <property type="match status" value="1"/>
</dbReference>
<dbReference type="PROSITE" id="PS51851">
    <property type="entry name" value="KARI_C"/>
    <property type="match status" value="1"/>
</dbReference>
<dbReference type="HAMAP" id="MF_00435">
    <property type="entry name" value="IlvC"/>
    <property type="match status" value="1"/>
</dbReference>
<comment type="pathway">
    <text evidence="2 11">Amino-acid biosynthesis; L-isoleucine biosynthesis; L-isoleucine from 2-oxobutanoate: step 2/4.</text>
</comment>
<feature type="binding site" evidence="11">
    <location>
        <position position="156"/>
    </location>
    <ligand>
        <name>NADP(+)</name>
        <dbReference type="ChEBI" id="CHEBI:58349"/>
    </ligand>
</feature>
<keyword evidence="9 11" id="KW-0100">Branched-chain amino acid biosynthesis</keyword>
<feature type="binding site" evidence="11">
    <location>
        <position position="73"/>
    </location>
    <ligand>
        <name>NADP(+)</name>
        <dbReference type="ChEBI" id="CHEBI:58349"/>
    </ligand>
</feature>
<dbReference type="InterPro" id="IPR000506">
    <property type="entry name" value="KARI_C"/>
</dbReference>
<keyword evidence="4 11" id="KW-0028">Amino-acid biosynthesis</keyword>
<feature type="binding site" evidence="11 12">
    <location>
        <position position="249"/>
    </location>
    <ligand>
        <name>Mg(2+)</name>
        <dbReference type="ChEBI" id="CHEBI:18420"/>
        <label>2</label>
    </ligand>
</feature>
<dbReference type="GO" id="GO:0005829">
    <property type="term" value="C:cytosol"/>
    <property type="evidence" value="ECO:0007669"/>
    <property type="project" value="TreeGrafter"/>
</dbReference>
<organism evidence="15 16">
    <name type="scientific">Actinoplanes philippinensis</name>
    <dbReference type="NCBI Taxonomy" id="35752"/>
    <lineage>
        <taxon>Bacteria</taxon>
        <taxon>Bacillati</taxon>
        <taxon>Actinomycetota</taxon>
        <taxon>Actinomycetes</taxon>
        <taxon>Micromonosporales</taxon>
        <taxon>Micromonosporaceae</taxon>
        <taxon>Actinoplanes</taxon>
    </lineage>
</organism>
<dbReference type="Gene3D" id="3.40.50.720">
    <property type="entry name" value="NAD(P)-binding Rossmann-like Domain"/>
    <property type="match status" value="1"/>
</dbReference>
<keyword evidence="7 11" id="KW-0521">NADP</keyword>
<dbReference type="GO" id="GO:0016853">
    <property type="term" value="F:isomerase activity"/>
    <property type="evidence" value="ECO:0007669"/>
    <property type="project" value="UniProtKB-KW"/>
</dbReference>
<comment type="catalytic activity">
    <reaction evidence="11">
        <text>(2R,3R)-2,3-dihydroxy-3-methylpentanoate + NADP(+) = (S)-2-ethyl-2-hydroxy-3-oxobutanoate + NADPH + H(+)</text>
        <dbReference type="Rhea" id="RHEA:13493"/>
        <dbReference type="ChEBI" id="CHEBI:15378"/>
        <dbReference type="ChEBI" id="CHEBI:49256"/>
        <dbReference type="ChEBI" id="CHEBI:49258"/>
        <dbReference type="ChEBI" id="CHEBI:57783"/>
        <dbReference type="ChEBI" id="CHEBI:58349"/>
        <dbReference type="EC" id="1.1.1.86"/>
    </reaction>
</comment>
<dbReference type="SUPFAM" id="SSF48179">
    <property type="entry name" value="6-phosphogluconate dehydrogenase C-terminal domain-like"/>
    <property type="match status" value="1"/>
</dbReference>
<evidence type="ECO:0000256" key="2">
    <source>
        <dbReference type="ARBA" id="ARBA00004885"/>
    </source>
</evidence>
<comment type="similarity">
    <text evidence="3 11 12">Belongs to the ketol-acid reductoisomerase family.</text>
</comment>
<comment type="catalytic activity">
    <reaction evidence="10 11">
        <text>(2R)-2,3-dihydroxy-3-methylbutanoate + NADP(+) = (2S)-2-acetolactate + NADPH + H(+)</text>
        <dbReference type="Rhea" id="RHEA:22068"/>
        <dbReference type="ChEBI" id="CHEBI:15378"/>
        <dbReference type="ChEBI" id="CHEBI:49072"/>
        <dbReference type="ChEBI" id="CHEBI:57783"/>
        <dbReference type="ChEBI" id="CHEBI:58349"/>
        <dbReference type="ChEBI" id="CHEBI:58476"/>
        <dbReference type="EC" id="1.1.1.86"/>
    </reaction>
</comment>
<dbReference type="InterPro" id="IPR013116">
    <property type="entry name" value="KARI_N"/>
</dbReference>
<dbReference type="InterPro" id="IPR036291">
    <property type="entry name" value="NAD(P)-bd_dom_sf"/>
</dbReference>
<dbReference type="GO" id="GO:0004455">
    <property type="term" value="F:ketol-acid reductoisomerase activity"/>
    <property type="evidence" value="ECO:0007669"/>
    <property type="project" value="UniProtKB-UniRule"/>
</dbReference>
<dbReference type="SUPFAM" id="SSF51735">
    <property type="entry name" value="NAD(P)-binding Rossmann-fold domains"/>
    <property type="match status" value="1"/>
</dbReference>
<evidence type="ECO:0000259" key="14">
    <source>
        <dbReference type="PROSITE" id="PS51851"/>
    </source>
</evidence>
<dbReference type="STRING" id="35752.SAMN05421541_108290"/>
<comment type="cofactor">
    <cofactor evidence="11">
        <name>Mg(2+)</name>
        <dbReference type="ChEBI" id="CHEBI:18420"/>
    </cofactor>
    <text evidence="11">Binds 2 magnesium ions per subunit.</text>
</comment>
<feature type="binding site" evidence="11 12">
    <location>
        <position position="253"/>
    </location>
    <ligand>
        <name>Mg(2+)</name>
        <dbReference type="ChEBI" id="CHEBI:18420"/>
        <label>2</label>
    </ligand>
</feature>
<name>A0A1I2HKU6_9ACTN</name>
<dbReference type="GO" id="GO:0009097">
    <property type="term" value="P:isoleucine biosynthetic process"/>
    <property type="evidence" value="ECO:0007669"/>
    <property type="project" value="UniProtKB-UniRule"/>
</dbReference>
<comment type="caution">
    <text evidence="11">Lacks conserved residue(s) required for the propagation of feature annotation.</text>
</comment>
<proteinExistence type="inferred from homology"/>
<dbReference type="Proteomes" id="UP000199645">
    <property type="component" value="Unassembled WGS sequence"/>
</dbReference>
<dbReference type="NCBIfam" id="NF004017">
    <property type="entry name" value="PRK05479.1"/>
    <property type="match status" value="1"/>
</dbReference>
<feature type="binding site" evidence="11 12">
    <location>
        <position position="213"/>
    </location>
    <ligand>
        <name>Mg(2+)</name>
        <dbReference type="ChEBI" id="CHEBI:18420"/>
        <label>1</label>
    </ligand>
</feature>
<feature type="binding site" evidence="11 12">
    <location>
        <position position="213"/>
    </location>
    <ligand>
        <name>Mg(2+)</name>
        <dbReference type="ChEBI" id="CHEBI:18420"/>
        <label>2</label>
    </ligand>
</feature>
<dbReference type="AlphaFoldDB" id="A0A1I2HKU6"/>
<evidence type="ECO:0000256" key="7">
    <source>
        <dbReference type="ARBA" id="ARBA00022857"/>
    </source>
</evidence>
<evidence type="ECO:0000256" key="12">
    <source>
        <dbReference type="PROSITE-ProRule" id="PRU01198"/>
    </source>
</evidence>
<dbReference type="InterPro" id="IPR008927">
    <property type="entry name" value="6-PGluconate_DH-like_C_sf"/>
</dbReference>
<dbReference type="PIRSF" id="PIRSF000116">
    <property type="entry name" value="IlvC_gammaproteo"/>
    <property type="match status" value="1"/>
</dbReference>
<evidence type="ECO:0000259" key="13">
    <source>
        <dbReference type="PROSITE" id="PS51850"/>
    </source>
</evidence>
<dbReference type="Pfam" id="PF07991">
    <property type="entry name" value="KARI_N"/>
    <property type="match status" value="1"/>
</dbReference>
<dbReference type="GO" id="GO:0050661">
    <property type="term" value="F:NADP binding"/>
    <property type="evidence" value="ECO:0007669"/>
    <property type="project" value="InterPro"/>
</dbReference>
<evidence type="ECO:0000256" key="9">
    <source>
        <dbReference type="ARBA" id="ARBA00023304"/>
    </source>
</evidence>
<keyword evidence="15" id="KW-0413">Isomerase</keyword>
<dbReference type="GO" id="GO:0009099">
    <property type="term" value="P:L-valine biosynthetic process"/>
    <property type="evidence" value="ECO:0007669"/>
    <property type="project" value="UniProtKB-UniRule"/>
</dbReference>
<gene>
    <name evidence="11" type="primary">ilvC</name>
    <name evidence="15" type="ORF">SAMN05421541_108290</name>
</gene>
<protein>
    <recommendedName>
        <fullName evidence="11">Ketol-acid reductoisomerase (NADP(+))</fullName>
        <shortName evidence="11">KARI</shortName>
        <ecNumber evidence="11">1.1.1.86</ecNumber>
    </recommendedName>
    <alternativeName>
        <fullName evidence="11">Acetohydroxy-acid isomeroreductase</fullName>
        <shortName evidence="11">AHIR</shortName>
    </alternativeName>
    <alternativeName>
        <fullName evidence="11">Alpha-keto-beta-hydroxylacyl reductoisomerase</fullName>
    </alternativeName>
</protein>
<sequence length="360" mass="38443">MTSRTELSASTARLVDVNNPPPAAHVHYDNDADLSIIQGRKVAVIGYGSQGHAHALSLRDSGADVVVGLPEGSRSRPKAEEQGLPVRTSAGAAAWADVIMLLAPDTAQRAIYAESIAPHLTAGKALFFGHGLNIRFELIKPPADVTVAMVAPKGPGHLVRRQFADGKGVPCLVAVEQDPTGDGLALALSYAKAIGGTRAGVIETTFTEETETDLFGEQAVLAGGVSALVQTGFEVLTEAGYAPEIAYFECLHELKLIVDLMYEGGLARMRYSVSDTAEFGDYVSGPRVINAAVKEEMRRILDDIRSGEFTRQLIADDDAGRPLLTGFRERAAEHPIEITGDRLRAMMSWVNRPISETAPA</sequence>
<feature type="active site" evidence="11">
    <location>
        <position position="130"/>
    </location>
</feature>
<reference evidence="15 16" key="1">
    <citation type="submission" date="2016-10" db="EMBL/GenBank/DDBJ databases">
        <authorList>
            <person name="de Groot N.N."/>
        </authorList>
    </citation>
    <scope>NUCLEOTIDE SEQUENCE [LARGE SCALE GENOMIC DNA]</scope>
    <source>
        <strain evidence="15 16">DSM 43019</strain>
    </source>
</reference>
<evidence type="ECO:0000313" key="15">
    <source>
        <dbReference type="EMBL" id="SFF30302.1"/>
    </source>
</evidence>
<comment type="function">
    <text evidence="11">Involved in the biosynthesis of branched-chain amino acids (BCAA). Catalyzes an alkyl-migration followed by a ketol-acid reduction of (S)-2-acetolactate (S2AL) to yield (R)-2,3-dihydroxy-isovalerate. In the isomerase reaction, S2AL is rearranged via a Mg-dependent methyl migration to produce 3-hydroxy-3-methyl-2-ketobutyrate (HMKB). In the reductase reaction, this 2-ketoacid undergoes a metal-dependent reduction by NADPH to yield (R)-2,3-dihydroxy-isovalerate.</text>
</comment>
<dbReference type="PANTHER" id="PTHR21371:SF1">
    <property type="entry name" value="KETOL-ACID REDUCTOISOMERASE, MITOCHONDRIAL"/>
    <property type="match status" value="1"/>
</dbReference>
<feature type="binding site" evidence="11 12">
    <location>
        <position position="274"/>
    </location>
    <ligand>
        <name>substrate</name>
    </ligand>
</feature>
<dbReference type="Pfam" id="PF01450">
    <property type="entry name" value="KARI_C"/>
    <property type="match status" value="1"/>
</dbReference>
<evidence type="ECO:0000256" key="4">
    <source>
        <dbReference type="ARBA" id="ARBA00022605"/>
    </source>
</evidence>
<dbReference type="InterPro" id="IPR014359">
    <property type="entry name" value="KARI_prok"/>
</dbReference>
<keyword evidence="8 11" id="KW-0560">Oxidoreductase</keyword>
<dbReference type="PANTHER" id="PTHR21371">
    <property type="entry name" value="KETOL-ACID REDUCTOISOMERASE, MITOCHONDRIAL"/>
    <property type="match status" value="1"/>
</dbReference>
<comment type="pathway">
    <text evidence="1 11">Amino-acid biosynthesis; L-valine biosynthesis; L-valine from pyruvate: step 2/4.</text>
</comment>
<dbReference type="NCBIfam" id="TIGR00465">
    <property type="entry name" value="ilvC"/>
    <property type="match status" value="1"/>
</dbReference>
<evidence type="ECO:0000256" key="8">
    <source>
        <dbReference type="ARBA" id="ARBA00023002"/>
    </source>
</evidence>
<dbReference type="EMBL" id="FONV01000008">
    <property type="protein sequence ID" value="SFF30302.1"/>
    <property type="molecule type" value="Genomic_DNA"/>
</dbReference>
<dbReference type="Gene3D" id="6.10.240.10">
    <property type="match status" value="1"/>
</dbReference>
<feature type="binding site" evidence="11 12">
    <location>
        <position position="217"/>
    </location>
    <ligand>
        <name>Mg(2+)</name>
        <dbReference type="ChEBI" id="CHEBI:18420"/>
        <label>1</label>
    </ligand>
</feature>
<dbReference type="UniPathway" id="UPA00047">
    <property type="reaction ID" value="UER00056"/>
</dbReference>
<feature type="domain" description="KARI C-terminal knotted" evidence="14">
    <location>
        <begin position="205"/>
        <end position="350"/>
    </location>
</feature>
<evidence type="ECO:0000256" key="10">
    <source>
        <dbReference type="ARBA" id="ARBA00049021"/>
    </source>
</evidence>
<evidence type="ECO:0000313" key="16">
    <source>
        <dbReference type="Proteomes" id="UP000199645"/>
    </source>
</evidence>
<keyword evidence="6 11" id="KW-0460">Magnesium</keyword>
<keyword evidence="16" id="KW-1185">Reference proteome</keyword>
<evidence type="ECO:0000256" key="5">
    <source>
        <dbReference type="ARBA" id="ARBA00022723"/>
    </source>
</evidence>
<feature type="binding site" evidence="11">
    <location>
        <begin position="47"/>
        <end position="50"/>
    </location>
    <ligand>
        <name>NADP(+)</name>
        <dbReference type="ChEBI" id="CHEBI:58349"/>
    </ligand>
</feature>
<evidence type="ECO:0000256" key="11">
    <source>
        <dbReference type="HAMAP-Rule" id="MF_00435"/>
    </source>
</evidence>
<dbReference type="GO" id="GO:0000287">
    <property type="term" value="F:magnesium ion binding"/>
    <property type="evidence" value="ECO:0007669"/>
    <property type="project" value="UniProtKB-UniRule"/>
</dbReference>
<dbReference type="EC" id="1.1.1.86" evidence="11"/>
<feature type="binding site" evidence="11">
    <location>
        <position position="75"/>
    </location>
    <ligand>
        <name>NADP(+)</name>
        <dbReference type="ChEBI" id="CHEBI:58349"/>
    </ligand>
</feature>
<evidence type="ECO:0000256" key="1">
    <source>
        <dbReference type="ARBA" id="ARBA00004864"/>
    </source>
</evidence>
<feature type="domain" description="KARI N-terminal Rossmann" evidence="13">
    <location>
        <begin position="24"/>
        <end position="204"/>
    </location>
</feature>
<accession>A0A1I2HKU6</accession>
<dbReference type="FunFam" id="3.40.50.720:FF:000023">
    <property type="entry name" value="Ketol-acid reductoisomerase (NADP(+))"/>
    <property type="match status" value="1"/>
</dbReference>
<evidence type="ECO:0000256" key="6">
    <source>
        <dbReference type="ARBA" id="ARBA00022842"/>
    </source>
</evidence>
<evidence type="ECO:0000256" key="3">
    <source>
        <dbReference type="ARBA" id="ARBA00010318"/>
    </source>
</evidence>
<dbReference type="PROSITE" id="PS51850">
    <property type="entry name" value="KARI_N"/>
    <property type="match status" value="1"/>
</dbReference>
<dbReference type="InterPro" id="IPR013023">
    <property type="entry name" value="KARI"/>
</dbReference>
<dbReference type="UniPathway" id="UPA00049">
    <property type="reaction ID" value="UER00060"/>
</dbReference>
<keyword evidence="5 11" id="KW-0479">Metal-binding</keyword>